<dbReference type="GO" id="GO:0008777">
    <property type="term" value="F:acetylornithine deacetylase activity"/>
    <property type="evidence" value="ECO:0007669"/>
    <property type="project" value="TreeGrafter"/>
</dbReference>
<reference evidence="6" key="1">
    <citation type="submission" date="2016-12" db="EMBL/GenBank/DDBJ databases">
        <authorList>
            <person name="Meng X."/>
        </authorList>
    </citation>
    <scope>NUCLEOTIDE SEQUENCE [LARGE SCALE GENOMIC DNA]</scope>
    <source>
        <strain evidence="6">DSM 20732</strain>
    </source>
</reference>
<dbReference type="InParanoid" id="A0A1Q5PZ04"/>
<organism evidence="5 6">
    <name type="scientific">Buchananella hordeovulneris</name>
    <dbReference type="NCBI Taxonomy" id="52770"/>
    <lineage>
        <taxon>Bacteria</taxon>
        <taxon>Bacillati</taxon>
        <taxon>Actinomycetota</taxon>
        <taxon>Actinomycetes</taxon>
        <taxon>Actinomycetales</taxon>
        <taxon>Actinomycetaceae</taxon>
        <taxon>Buchananella</taxon>
    </lineage>
</organism>
<feature type="domain" description="Peptidase M20 dimerisation" evidence="4">
    <location>
        <begin position="180"/>
        <end position="278"/>
    </location>
</feature>
<dbReference type="GO" id="GO:0006526">
    <property type="term" value="P:L-arginine biosynthetic process"/>
    <property type="evidence" value="ECO:0007669"/>
    <property type="project" value="TreeGrafter"/>
</dbReference>
<comment type="caution">
    <text evidence="5">The sequence shown here is derived from an EMBL/GenBank/DDBJ whole genome shotgun (WGS) entry which is preliminary data.</text>
</comment>
<dbReference type="GO" id="GO:0009014">
    <property type="term" value="F:succinyl-diaminopimelate desuccinylase activity"/>
    <property type="evidence" value="ECO:0007669"/>
    <property type="project" value="UniProtKB-UniRule"/>
</dbReference>
<dbReference type="AlphaFoldDB" id="A0A1Q5PZ04"/>
<dbReference type="SUPFAM" id="SSF53187">
    <property type="entry name" value="Zn-dependent exopeptidases"/>
    <property type="match status" value="1"/>
</dbReference>
<dbReference type="Gene3D" id="3.40.630.10">
    <property type="entry name" value="Zn peptidases"/>
    <property type="match status" value="1"/>
</dbReference>
<keyword evidence="2" id="KW-0378">Hydrolase</keyword>
<evidence type="ECO:0000259" key="4">
    <source>
        <dbReference type="Pfam" id="PF07687"/>
    </source>
</evidence>
<protein>
    <recommendedName>
        <fullName evidence="3">Succinyl-diaminopimelate desuccinylase</fullName>
        <ecNumber evidence="3">3.5.1.18</ecNumber>
    </recommendedName>
</protein>
<gene>
    <name evidence="5" type="ORF">BSZ40_01770</name>
</gene>
<dbReference type="GO" id="GO:0046872">
    <property type="term" value="F:metal ion binding"/>
    <property type="evidence" value="ECO:0007669"/>
    <property type="project" value="UniProtKB-KW"/>
</dbReference>
<keyword evidence="1" id="KW-0479">Metal-binding</keyword>
<evidence type="ECO:0000256" key="1">
    <source>
        <dbReference type="ARBA" id="ARBA00022723"/>
    </source>
</evidence>
<dbReference type="EC" id="3.5.1.18" evidence="3"/>
<name>A0A1Q5PZ04_9ACTO</name>
<dbReference type="InterPro" id="IPR010174">
    <property type="entry name" value="Succinyl-DAP_deSuclase_DapE"/>
</dbReference>
<dbReference type="Pfam" id="PF01546">
    <property type="entry name" value="Peptidase_M20"/>
    <property type="match status" value="1"/>
</dbReference>
<dbReference type="GO" id="GO:0009089">
    <property type="term" value="P:lysine biosynthetic process via diaminopimelate"/>
    <property type="evidence" value="ECO:0007669"/>
    <property type="project" value="UniProtKB-UniRule"/>
</dbReference>
<evidence type="ECO:0000256" key="2">
    <source>
        <dbReference type="ARBA" id="ARBA00022801"/>
    </source>
</evidence>
<dbReference type="PANTHER" id="PTHR43808:SF31">
    <property type="entry name" value="N-ACETYL-L-CITRULLINE DEACETYLASE"/>
    <property type="match status" value="1"/>
</dbReference>
<dbReference type="RefSeq" id="WP_073822663.1">
    <property type="nucleotide sequence ID" value="NZ_JAUNKL010000020.1"/>
</dbReference>
<dbReference type="PANTHER" id="PTHR43808">
    <property type="entry name" value="ACETYLORNITHINE DEACETYLASE"/>
    <property type="match status" value="1"/>
</dbReference>
<dbReference type="Gene3D" id="3.30.70.360">
    <property type="match status" value="1"/>
</dbReference>
<dbReference type="OrthoDB" id="7055905at2"/>
<dbReference type="InterPro" id="IPR036264">
    <property type="entry name" value="Bact_exopeptidase_dim_dom"/>
</dbReference>
<evidence type="ECO:0000313" key="6">
    <source>
        <dbReference type="Proteomes" id="UP000185612"/>
    </source>
</evidence>
<sequence length="380" mass="39368">MTTPAARLAAADLTKLSVVEIATLLVDVPSVSGQETALADSIEASLRRLDHLRVHRDGDAIVAATQLGRPARVILAGHLDTVPIAGSQVPSTRQLRDGVDTLVGRGSVDMKGGVAVQLYLAARLRAPRCDVTYVFYDHEEVDSALSGLGRVARHHPEWLAGDFAVLLEPTGAHIEGGCNGTLRVEATVSGRAAHSARAWRGDNAIHRAGEILQRLAAHAPATVEVDGLAYRESLSAVGITGGIATNVIPDSCTVTINYRFAPAKSGPEAVDSVAALLAGTGAQLAVTDLAAGARPGLDQPLAREFVAAVRSAANASGRQVQVGPKYGWTDVARFSALGISAVNYGPGDPMHAHTDTEGCPVADLEACVAGLTAWLTESSA</sequence>
<dbReference type="InterPro" id="IPR050072">
    <property type="entry name" value="Peptidase_M20A"/>
</dbReference>
<dbReference type="FunCoup" id="A0A1Q5PZ04">
    <property type="interactions" value="90"/>
</dbReference>
<dbReference type="NCBIfam" id="TIGR01900">
    <property type="entry name" value="dapE-gram_pos"/>
    <property type="match status" value="1"/>
</dbReference>
<evidence type="ECO:0000256" key="3">
    <source>
        <dbReference type="NCBIfam" id="TIGR01900"/>
    </source>
</evidence>
<dbReference type="SUPFAM" id="SSF55031">
    <property type="entry name" value="Bacterial exopeptidase dimerisation domain"/>
    <property type="match status" value="1"/>
</dbReference>
<dbReference type="EMBL" id="MQVS01000001">
    <property type="protein sequence ID" value="OKL52844.1"/>
    <property type="molecule type" value="Genomic_DNA"/>
</dbReference>
<dbReference type="Proteomes" id="UP000185612">
    <property type="component" value="Unassembled WGS sequence"/>
</dbReference>
<proteinExistence type="predicted"/>
<dbReference type="InterPro" id="IPR011650">
    <property type="entry name" value="Peptidase_M20_dimer"/>
</dbReference>
<keyword evidence="6" id="KW-1185">Reference proteome</keyword>
<evidence type="ECO:0000313" key="5">
    <source>
        <dbReference type="EMBL" id="OKL52844.1"/>
    </source>
</evidence>
<dbReference type="Pfam" id="PF07687">
    <property type="entry name" value="M20_dimer"/>
    <property type="match status" value="1"/>
</dbReference>
<dbReference type="STRING" id="52770.BSZ40_01770"/>
<dbReference type="InterPro" id="IPR002933">
    <property type="entry name" value="Peptidase_M20"/>
</dbReference>
<accession>A0A1Q5PZ04</accession>